<feature type="chain" id="PRO_5039627783" evidence="2">
    <location>
        <begin position="25"/>
        <end position="213"/>
    </location>
</feature>
<protein>
    <submittedName>
        <fullName evidence="3">DUF4352 domain-containing protein</fullName>
    </submittedName>
</protein>
<evidence type="ECO:0000313" key="3">
    <source>
        <dbReference type="EMBL" id="KAB2328491.1"/>
    </source>
</evidence>
<accession>A0A6L3UYW9</accession>
<dbReference type="RefSeq" id="WP_151537567.1">
    <property type="nucleotide sequence ID" value="NZ_WBOS01000029.1"/>
</dbReference>
<keyword evidence="4" id="KW-1185">Reference proteome</keyword>
<feature type="signal peptide" evidence="2">
    <location>
        <begin position="1"/>
        <end position="24"/>
    </location>
</feature>
<comment type="caution">
    <text evidence="3">The sequence shown here is derived from an EMBL/GenBank/DDBJ whole genome shotgun (WGS) entry which is preliminary data.</text>
</comment>
<dbReference type="EMBL" id="WBOS01000029">
    <property type="protein sequence ID" value="KAB2328491.1"/>
    <property type="molecule type" value="Genomic_DNA"/>
</dbReference>
<dbReference type="OrthoDB" id="2352213at2"/>
<evidence type="ECO:0000256" key="2">
    <source>
        <dbReference type="SAM" id="SignalP"/>
    </source>
</evidence>
<dbReference type="Proteomes" id="UP000481030">
    <property type="component" value="Unassembled WGS sequence"/>
</dbReference>
<dbReference type="InterPro" id="IPR029050">
    <property type="entry name" value="Immunoprotect_excell_Ig-like"/>
</dbReference>
<dbReference type="AlphaFoldDB" id="A0A6L3UYW9"/>
<proteinExistence type="predicted"/>
<organism evidence="3 4">
    <name type="scientific">Cytobacillus depressus</name>
    <dbReference type="NCBI Taxonomy" id="1602942"/>
    <lineage>
        <taxon>Bacteria</taxon>
        <taxon>Bacillati</taxon>
        <taxon>Bacillota</taxon>
        <taxon>Bacilli</taxon>
        <taxon>Bacillales</taxon>
        <taxon>Bacillaceae</taxon>
        <taxon>Cytobacillus</taxon>
    </lineage>
</organism>
<evidence type="ECO:0000313" key="4">
    <source>
        <dbReference type="Proteomes" id="UP000481030"/>
    </source>
</evidence>
<name>A0A6L3UYW9_9BACI</name>
<gene>
    <name evidence="3" type="ORF">F7731_25535</name>
</gene>
<sequence>MKKLFSLFLLIALAGCSASNTTVSQDVEKITEKSALEVNKDVYVPSPHITDDLNFVNVGETISDSKGELTLKEYKKVNMDIQVGPANLTIKDIKVMHFVPDFGMIDFFHDYTHDEEFDFVKVGVEVKNTSTDEIKFNPIAYLKMNSGEHKTWEDDIYLEELLGKMEPNEVKKGNLGFILEDTDEITWVELLTSDVVNKKDESIEKAKNIKLDF</sequence>
<dbReference type="Gene3D" id="2.60.40.1240">
    <property type="match status" value="1"/>
</dbReference>
<reference evidence="3 4" key="1">
    <citation type="journal article" date="2016" name="Antonie Van Leeuwenhoek">
        <title>Bacillus depressus sp. nov., isolated from soil of a sunflower field.</title>
        <authorList>
            <person name="Wei X."/>
            <person name="Xin D."/>
            <person name="Xin Y."/>
            <person name="Zhang H."/>
            <person name="Wang T."/>
            <person name="Zhang J."/>
        </authorList>
    </citation>
    <scope>NUCLEOTIDE SEQUENCE [LARGE SCALE GENOMIC DNA]</scope>
    <source>
        <strain evidence="3 4">BZ1</strain>
    </source>
</reference>
<keyword evidence="1 2" id="KW-0732">Signal</keyword>
<dbReference type="PROSITE" id="PS51257">
    <property type="entry name" value="PROKAR_LIPOPROTEIN"/>
    <property type="match status" value="1"/>
</dbReference>
<evidence type="ECO:0000256" key="1">
    <source>
        <dbReference type="ARBA" id="ARBA00022729"/>
    </source>
</evidence>